<keyword evidence="1" id="KW-0175">Coiled coil</keyword>
<gene>
    <name evidence="2" type="ORF">QJS04_geneDACA013211</name>
</gene>
<organism evidence="2 3">
    <name type="scientific">Acorus gramineus</name>
    <name type="common">Dwarf sweet flag</name>
    <dbReference type="NCBI Taxonomy" id="55184"/>
    <lineage>
        <taxon>Eukaryota</taxon>
        <taxon>Viridiplantae</taxon>
        <taxon>Streptophyta</taxon>
        <taxon>Embryophyta</taxon>
        <taxon>Tracheophyta</taxon>
        <taxon>Spermatophyta</taxon>
        <taxon>Magnoliopsida</taxon>
        <taxon>Liliopsida</taxon>
        <taxon>Acoraceae</taxon>
        <taxon>Acorus</taxon>
    </lineage>
</organism>
<evidence type="ECO:0000313" key="2">
    <source>
        <dbReference type="EMBL" id="KAK1274570.1"/>
    </source>
</evidence>
<sequence>MASSIAVPSLAAFQKPIAEAELLLRRNKELERELRESQRREERVAEELRMVREKLRAAEEGEERLCFELGELEAESLCQARDYHRRIADLAEQLARVQVVLL</sequence>
<dbReference type="AlphaFoldDB" id="A0AAV9BDS8"/>
<protein>
    <submittedName>
        <fullName evidence="2">Uncharacterized protein</fullName>
    </submittedName>
</protein>
<evidence type="ECO:0000313" key="3">
    <source>
        <dbReference type="Proteomes" id="UP001179952"/>
    </source>
</evidence>
<dbReference type="Proteomes" id="UP001179952">
    <property type="component" value="Unassembled WGS sequence"/>
</dbReference>
<dbReference type="GO" id="GO:0098869">
    <property type="term" value="P:cellular oxidant detoxification"/>
    <property type="evidence" value="ECO:0007669"/>
    <property type="project" value="InterPro"/>
</dbReference>
<name>A0AAV9BDS8_ACOGR</name>
<keyword evidence="3" id="KW-1185">Reference proteome</keyword>
<reference evidence="2" key="1">
    <citation type="journal article" date="2023" name="Nat. Commun.">
        <title>Diploid and tetraploid genomes of Acorus and the evolution of monocots.</title>
        <authorList>
            <person name="Ma L."/>
            <person name="Liu K.W."/>
            <person name="Li Z."/>
            <person name="Hsiao Y.Y."/>
            <person name="Qi Y."/>
            <person name="Fu T."/>
            <person name="Tang G.D."/>
            <person name="Zhang D."/>
            <person name="Sun W.H."/>
            <person name="Liu D.K."/>
            <person name="Li Y."/>
            <person name="Chen G.Z."/>
            <person name="Liu X.D."/>
            <person name="Liao X.Y."/>
            <person name="Jiang Y.T."/>
            <person name="Yu X."/>
            <person name="Hao Y."/>
            <person name="Huang J."/>
            <person name="Zhao X.W."/>
            <person name="Ke S."/>
            <person name="Chen Y.Y."/>
            <person name="Wu W.L."/>
            <person name="Hsu J.L."/>
            <person name="Lin Y.F."/>
            <person name="Huang M.D."/>
            <person name="Li C.Y."/>
            <person name="Huang L."/>
            <person name="Wang Z.W."/>
            <person name="Zhao X."/>
            <person name="Zhong W.Y."/>
            <person name="Peng D.H."/>
            <person name="Ahmad S."/>
            <person name="Lan S."/>
            <person name="Zhang J.S."/>
            <person name="Tsai W.C."/>
            <person name="Van de Peer Y."/>
            <person name="Liu Z.J."/>
        </authorList>
    </citation>
    <scope>NUCLEOTIDE SEQUENCE</scope>
    <source>
        <strain evidence="2">SCP</strain>
    </source>
</reference>
<reference evidence="2" key="2">
    <citation type="submission" date="2023-06" db="EMBL/GenBank/DDBJ databases">
        <authorList>
            <person name="Ma L."/>
            <person name="Liu K.-W."/>
            <person name="Li Z."/>
            <person name="Hsiao Y.-Y."/>
            <person name="Qi Y."/>
            <person name="Fu T."/>
            <person name="Tang G."/>
            <person name="Zhang D."/>
            <person name="Sun W.-H."/>
            <person name="Liu D.-K."/>
            <person name="Li Y."/>
            <person name="Chen G.-Z."/>
            <person name="Liu X.-D."/>
            <person name="Liao X.-Y."/>
            <person name="Jiang Y.-T."/>
            <person name="Yu X."/>
            <person name="Hao Y."/>
            <person name="Huang J."/>
            <person name="Zhao X.-W."/>
            <person name="Ke S."/>
            <person name="Chen Y.-Y."/>
            <person name="Wu W.-L."/>
            <person name="Hsu J.-L."/>
            <person name="Lin Y.-F."/>
            <person name="Huang M.-D."/>
            <person name="Li C.-Y."/>
            <person name="Huang L."/>
            <person name="Wang Z.-W."/>
            <person name="Zhao X."/>
            <person name="Zhong W.-Y."/>
            <person name="Peng D.-H."/>
            <person name="Ahmad S."/>
            <person name="Lan S."/>
            <person name="Zhang J.-S."/>
            <person name="Tsai W.-C."/>
            <person name="Van De Peer Y."/>
            <person name="Liu Z.-J."/>
        </authorList>
    </citation>
    <scope>NUCLEOTIDE SEQUENCE</scope>
    <source>
        <strain evidence="2">SCP</strain>
        <tissue evidence="2">Leaves</tissue>
    </source>
</reference>
<dbReference type="InterPro" id="IPR039282">
    <property type="entry name" value="LSU"/>
</dbReference>
<accession>A0AAV9BDS8</accession>
<dbReference type="PANTHER" id="PTHR34283:SF1">
    <property type="entry name" value="PROTEIN RESPONSE TO LOW SULFUR 1"/>
    <property type="match status" value="1"/>
</dbReference>
<proteinExistence type="predicted"/>
<evidence type="ECO:0000256" key="1">
    <source>
        <dbReference type="SAM" id="Coils"/>
    </source>
</evidence>
<dbReference type="PANTHER" id="PTHR34283">
    <property type="entry name" value="PROTEIN RESPONSE TO LOW SULFUR 1"/>
    <property type="match status" value="1"/>
</dbReference>
<feature type="coiled-coil region" evidence="1">
    <location>
        <begin position="20"/>
        <end position="54"/>
    </location>
</feature>
<comment type="caution">
    <text evidence="2">The sequence shown here is derived from an EMBL/GenBank/DDBJ whole genome shotgun (WGS) entry which is preliminary data.</text>
</comment>
<dbReference type="EMBL" id="JAUJYN010000004">
    <property type="protein sequence ID" value="KAK1274570.1"/>
    <property type="molecule type" value="Genomic_DNA"/>
</dbReference>